<gene>
    <name evidence="1" type="ORF">PAXRUDRAFT_174838</name>
</gene>
<reference evidence="2" key="2">
    <citation type="submission" date="2015-01" db="EMBL/GenBank/DDBJ databases">
        <title>Evolutionary Origins and Diversification of the Mycorrhizal Mutualists.</title>
        <authorList>
            <consortium name="DOE Joint Genome Institute"/>
            <consortium name="Mycorrhizal Genomics Consortium"/>
            <person name="Kohler A."/>
            <person name="Kuo A."/>
            <person name="Nagy L.G."/>
            <person name="Floudas D."/>
            <person name="Copeland A."/>
            <person name="Barry K.W."/>
            <person name="Cichocki N."/>
            <person name="Veneault-Fourrey C."/>
            <person name="LaButti K."/>
            <person name="Lindquist E.A."/>
            <person name="Lipzen A."/>
            <person name="Lundell T."/>
            <person name="Morin E."/>
            <person name="Murat C."/>
            <person name="Riley R."/>
            <person name="Ohm R."/>
            <person name="Sun H."/>
            <person name="Tunlid A."/>
            <person name="Henrissat B."/>
            <person name="Grigoriev I.V."/>
            <person name="Hibbett D.S."/>
            <person name="Martin F."/>
        </authorList>
    </citation>
    <scope>NUCLEOTIDE SEQUENCE [LARGE SCALE GENOMIC DNA]</scope>
    <source>
        <strain evidence="2">Ve08.2h10</strain>
    </source>
</reference>
<sequence>MTSLLLMKLTFLYEDFNHSDPNKAFRSTFIIRLLATTHLHCIRGHVHVPTLNTQALAASGGRGIIGLCGAALNHTLHLLHHGQIQVSSLAPSSSKGKTAVKTPLHLNKVSGRESTTACVFLEQNWGSITKKFTVSVSRRTTEQIATIIELARVTLLDEMDMELEDGAVDSDYDEYLLICMSLYVLKLRLMVLLPELTGVVLLPSEAPVMAPFLSPATHAFSMLFPCPHSTALKL</sequence>
<organism evidence="1 2">
    <name type="scientific">Paxillus rubicundulus Ve08.2h10</name>
    <dbReference type="NCBI Taxonomy" id="930991"/>
    <lineage>
        <taxon>Eukaryota</taxon>
        <taxon>Fungi</taxon>
        <taxon>Dikarya</taxon>
        <taxon>Basidiomycota</taxon>
        <taxon>Agaricomycotina</taxon>
        <taxon>Agaricomycetes</taxon>
        <taxon>Agaricomycetidae</taxon>
        <taxon>Boletales</taxon>
        <taxon>Paxilineae</taxon>
        <taxon>Paxillaceae</taxon>
        <taxon>Paxillus</taxon>
    </lineage>
</organism>
<accession>A0A0D0CUF0</accession>
<keyword evidence="2" id="KW-1185">Reference proteome</keyword>
<reference evidence="1 2" key="1">
    <citation type="submission" date="2014-04" db="EMBL/GenBank/DDBJ databases">
        <authorList>
            <consortium name="DOE Joint Genome Institute"/>
            <person name="Kuo A."/>
            <person name="Kohler A."/>
            <person name="Jargeat P."/>
            <person name="Nagy L.G."/>
            <person name="Floudas D."/>
            <person name="Copeland A."/>
            <person name="Barry K.W."/>
            <person name="Cichocki N."/>
            <person name="Veneault-Fourrey C."/>
            <person name="LaButti K."/>
            <person name="Lindquist E.A."/>
            <person name="Lipzen A."/>
            <person name="Lundell T."/>
            <person name="Morin E."/>
            <person name="Murat C."/>
            <person name="Sun H."/>
            <person name="Tunlid A."/>
            <person name="Henrissat B."/>
            <person name="Grigoriev I.V."/>
            <person name="Hibbett D.S."/>
            <person name="Martin F."/>
            <person name="Nordberg H.P."/>
            <person name="Cantor M.N."/>
            <person name="Hua S.X."/>
        </authorList>
    </citation>
    <scope>NUCLEOTIDE SEQUENCE [LARGE SCALE GENOMIC DNA]</scope>
    <source>
        <strain evidence="1 2">Ve08.2h10</strain>
    </source>
</reference>
<dbReference type="InParanoid" id="A0A0D0CUF0"/>
<protein>
    <submittedName>
        <fullName evidence="1">Uncharacterized protein</fullName>
    </submittedName>
</protein>
<evidence type="ECO:0000313" key="2">
    <source>
        <dbReference type="Proteomes" id="UP000054538"/>
    </source>
</evidence>
<dbReference type="AlphaFoldDB" id="A0A0D0CUF0"/>
<name>A0A0D0CUF0_9AGAM</name>
<dbReference type="OrthoDB" id="2690833at2759"/>
<dbReference type="HOGENOM" id="CLU_1185352_0_0_1"/>
<dbReference type="Proteomes" id="UP000054538">
    <property type="component" value="Unassembled WGS sequence"/>
</dbReference>
<proteinExistence type="predicted"/>
<dbReference type="EMBL" id="KN828611">
    <property type="protein sequence ID" value="KIK74736.1"/>
    <property type="molecule type" value="Genomic_DNA"/>
</dbReference>
<evidence type="ECO:0000313" key="1">
    <source>
        <dbReference type="EMBL" id="KIK74736.1"/>
    </source>
</evidence>